<gene>
    <name evidence="3" type="ORF">COO91_00620</name>
</gene>
<dbReference type="Pfam" id="PF01230">
    <property type="entry name" value="HIT"/>
    <property type="match status" value="1"/>
</dbReference>
<evidence type="ECO:0000259" key="2">
    <source>
        <dbReference type="PROSITE" id="PS51084"/>
    </source>
</evidence>
<dbReference type="SUPFAM" id="SSF53335">
    <property type="entry name" value="S-adenosyl-L-methionine-dependent methyltransferases"/>
    <property type="match status" value="1"/>
</dbReference>
<dbReference type="EMBL" id="CP024785">
    <property type="protein sequence ID" value="AUB34789.1"/>
    <property type="molecule type" value="Genomic_DNA"/>
</dbReference>
<dbReference type="KEGG" id="nfl:COO91_00620"/>
<dbReference type="PANTHER" id="PTHR42997:SF1">
    <property type="entry name" value="AP-4-A PHOSPHORYLASE"/>
    <property type="match status" value="1"/>
</dbReference>
<proteinExistence type="predicted"/>
<keyword evidence="3" id="KW-0489">Methyltransferase</keyword>
<protein>
    <submittedName>
        <fullName evidence="3">SAM-dependent methyltransferase</fullName>
    </submittedName>
</protein>
<evidence type="ECO:0000256" key="1">
    <source>
        <dbReference type="PROSITE-ProRule" id="PRU00464"/>
    </source>
</evidence>
<dbReference type="Proteomes" id="UP000232003">
    <property type="component" value="Chromosome"/>
</dbReference>
<feature type="domain" description="HIT" evidence="2">
    <location>
        <begin position="178"/>
        <end position="285"/>
    </location>
</feature>
<dbReference type="PROSITE" id="PS51084">
    <property type="entry name" value="HIT_2"/>
    <property type="match status" value="1"/>
</dbReference>
<dbReference type="Pfam" id="PF13489">
    <property type="entry name" value="Methyltransf_23"/>
    <property type="match status" value="1"/>
</dbReference>
<dbReference type="PANTHER" id="PTHR42997">
    <property type="entry name" value="HIT FAMILY HYDROLASE"/>
    <property type="match status" value="1"/>
</dbReference>
<keyword evidence="3" id="KW-0808">Transferase</keyword>
<sequence length="298" mass="34623">MLGIIILGHLHQNSMKQQKNQFSHLTAIERNYLSFPAQLLLNQNLLQGKILDFGCGFGNDVKILRQKGCDITGYDPYYFPEYPQNKFDTIICFYVLNVLFSEGQSNVLMEISHLLKPGGKAYYAVRRDIKKEGFREHYVHKKPTYQCIVKLPFPSICLDEHREVYEYVHYNHQRNYSNYCIFCNPRKNLKLLTESATAYAIFDGYPISKGHILVIPKRHVSNYFELPFKEQSACWLMVNKVQEILKAEFQPDGFNVGMNINREAGQNIMHASIHIIPRYKGDTFSTKSGIRNVIPKKQ</sequence>
<dbReference type="AlphaFoldDB" id="A0A2K8SH87"/>
<dbReference type="InterPro" id="IPR052908">
    <property type="entry name" value="AP-4-A_phosphorylase"/>
</dbReference>
<dbReference type="GO" id="GO:0032259">
    <property type="term" value="P:methylation"/>
    <property type="evidence" value="ECO:0007669"/>
    <property type="project" value="UniProtKB-KW"/>
</dbReference>
<dbReference type="InterPro" id="IPR029063">
    <property type="entry name" value="SAM-dependent_MTases_sf"/>
</dbReference>
<dbReference type="Gene3D" id="3.40.50.150">
    <property type="entry name" value="Vaccinia Virus protein VP39"/>
    <property type="match status" value="2"/>
</dbReference>
<dbReference type="InterPro" id="IPR011146">
    <property type="entry name" value="HIT-like"/>
</dbReference>
<organism evidence="3 4">
    <name type="scientific">Nostoc flagelliforme CCNUN1</name>
    <dbReference type="NCBI Taxonomy" id="2038116"/>
    <lineage>
        <taxon>Bacteria</taxon>
        <taxon>Bacillati</taxon>
        <taxon>Cyanobacteriota</taxon>
        <taxon>Cyanophyceae</taxon>
        <taxon>Nostocales</taxon>
        <taxon>Nostocaceae</taxon>
        <taxon>Nostoc</taxon>
    </lineage>
</organism>
<dbReference type="GO" id="GO:0008168">
    <property type="term" value="F:methyltransferase activity"/>
    <property type="evidence" value="ECO:0007669"/>
    <property type="project" value="UniProtKB-KW"/>
</dbReference>
<reference evidence="3 4" key="1">
    <citation type="submission" date="2017-11" db="EMBL/GenBank/DDBJ databases">
        <title>Complete genome of a free-living desiccation-tolerant cyanobacterium and its photosynthetic adaptation to extreme terrestrial habitat.</title>
        <authorList>
            <person name="Shang J."/>
        </authorList>
    </citation>
    <scope>NUCLEOTIDE SEQUENCE [LARGE SCALE GENOMIC DNA]</scope>
    <source>
        <strain evidence="3 4">CCNUN1</strain>
    </source>
</reference>
<dbReference type="SUPFAM" id="SSF54197">
    <property type="entry name" value="HIT-like"/>
    <property type="match status" value="1"/>
</dbReference>
<evidence type="ECO:0000313" key="4">
    <source>
        <dbReference type="Proteomes" id="UP000232003"/>
    </source>
</evidence>
<keyword evidence="4" id="KW-1185">Reference proteome</keyword>
<name>A0A2K8SH87_9NOSO</name>
<dbReference type="InterPro" id="IPR036265">
    <property type="entry name" value="HIT-like_sf"/>
</dbReference>
<accession>A0A2K8SH87</accession>
<evidence type="ECO:0000313" key="3">
    <source>
        <dbReference type="EMBL" id="AUB34789.1"/>
    </source>
</evidence>
<dbReference type="Gene3D" id="3.30.428.10">
    <property type="entry name" value="HIT-like"/>
    <property type="match status" value="1"/>
</dbReference>
<comment type="caution">
    <text evidence="1">Lacks conserved residue(s) required for the propagation of feature annotation.</text>
</comment>
<dbReference type="CDD" id="cd02440">
    <property type="entry name" value="AdoMet_MTases"/>
    <property type="match status" value="1"/>
</dbReference>